<keyword evidence="6" id="KW-1185">Reference proteome</keyword>
<organism evidence="5 6">
    <name type="scientific">Niabella pedocola</name>
    <dbReference type="NCBI Taxonomy" id="1752077"/>
    <lineage>
        <taxon>Bacteria</taxon>
        <taxon>Pseudomonadati</taxon>
        <taxon>Bacteroidota</taxon>
        <taxon>Chitinophagia</taxon>
        <taxon>Chitinophagales</taxon>
        <taxon>Chitinophagaceae</taxon>
        <taxon>Niabella</taxon>
    </lineage>
</organism>
<keyword evidence="3" id="KW-0804">Transcription</keyword>
<gene>
    <name evidence="5" type="ORF">LQ567_03600</name>
</gene>
<reference evidence="5 6" key="1">
    <citation type="submission" date="2021-11" db="EMBL/GenBank/DDBJ databases">
        <title>Genomic of Niabella pedocola.</title>
        <authorList>
            <person name="Wu T."/>
        </authorList>
    </citation>
    <scope>NUCLEOTIDE SEQUENCE [LARGE SCALE GENOMIC DNA]</scope>
    <source>
        <strain evidence="5 6">JCM 31011</strain>
    </source>
</reference>
<dbReference type="SMART" id="SM00342">
    <property type="entry name" value="HTH_ARAC"/>
    <property type="match status" value="1"/>
</dbReference>
<comment type="caution">
    <text evidence="5">The sequence shown here is derived from an EMBL/GenBank/DDBJ whole genome shotgun (WGS) entry which is preliminary data.</text>
</comment>
<keyword evidence="1" id="KW-0805">Transcription regulation</keyword>
<name>A0ABS8PLF5_9BACT</name>
<evidence type="ECO:0000259" key="4">
    <source>
        <dbReference type="PROSITE" id="PS01124"/>
    </source>
</evidence>
<dbReference type="InterPro" id="IPR011051">
    <property type="entry name" value="RmlC_Cupin_sf"/>
</dbReference>
<dbReference type="SUPFAM" id="SSF46689">
    <property type="entry name" value="Homeodomain-like"/>
    <property type="match status" value="2"/>
</dbReference>
<evidence type="ECO:0000313" key="5">
    <source>
        <dbReference type="EMBL" id="MCD2421831.1"/>
    </source>
</evidence>
<dbReference type="PANTHER" id="PTHR43280:SF27">
    <property type="entry name" value="TRANSCRIPTIONAL REGULATOR MTLR"/>
    <property type="match status" value="1"/>
</dbReference>
<dbReference type="InterPro" id="IPR003313">
    <property type="entry name" value="AraC-bd"/>
</dbReference>
<protein>
    <submittedName>
        <fullName evidence="5">AraC family transcriptional regulator</fullName>
    </submittedName>
</protein>
<dbReference type="Gene3D" id="2.60.120.10">
    <property type="entry name" value="Jelly Rolls"/>
    <property type="match status" value="1"/>
</dbReference>
<evidence type="ECO:0000256" key="1">
    <source>
        <dbReference type="ARBA" id="ARBA00023015"/>
    </source>
</evidence>
<dbReference type="InterPro" id="IPR018062">
    <property type="entry name" value="HTH_AraC-typ_CS"/>
</dbReference>
<evidence type="ECO:0000256" key="2">
    <source>
        <dbReference type="ARBA" id="ARBA00023125"/>
    </source>
</evidence>
<accession>A0ABS8PLF5</accession>
<evidence type="ECO:0000256" key="3">
    <source>
        <dbReference type="ARBA" id="ARBA00023163"/>
    </source>
</evidence>
<keyword evidence="2" id="KW-0238">DNA-binding</keyword>
<dbReference type="InterPro" id="IPR018060">
    <property type="entry name" value="HTH_AraC"/>
</dbReference>
<feature type="domain" description="HTH araC/xylS-type" evidence="4">
    <location>
        <begin position="185"/>
        <end position="285"/>
    </location>
</feature>
<dbReference type="PANTHER" id="PTHR43280">
    <property type="entry name" value="ARAC-FAMILY TRANSCRIPTIONAL REGULATOR"/>
    <property type="match status" value="1"/>
</dbReference>
<dbReference type="PROSITE" id="PS00041">
    <property type="entry name" value="HTH_ARAC_FAMILY_1"/>
    <property type="match status" value="1"/>
</dbReference>
<sequence>MRSLQFSVPTAGDASIDIQEDRLPGFYPYFHRHEEIQIMWIIRGAGTLAMEQHLIEFNAGDIFYLGANQSHVFKARFNEGEPHRVHAVSVFFDPFKKLAALFNLPELEPLKAFVLHTETGFKVAPALKKTVGAALHALKAQQGFERIFSFVRVLHYLREHQQQHIFLSGSKHRTASVSDSDRRILEAKEYIRKKFTNHTLCLQEIAAQANLTPQAFCRSFKKHTGTTYIECLNELRVQEACKLLAADRLNSISSVAYNSGFNSLTNFNRVFRALIGCPPKEYLKRYRSTTAVE</sequence>
<dbReference type="EMBL" id="JAJNEC010000003">
    <property type="protein sequence ID" value="MCD2421831.1"/>
    <property type="molecule type" value="Genomic_DNA"/>
</dbReference>
<dbReference type="InterPro" id="IPR014710">
    <property type="entry name" value="RmlC-like_jellyroll"/>
</dbReference>
<dbReference type="InterPro" id="IPR009057">
    <property type="entry name" value="Homeodomain-like_sf"/>
</dbReference>
<dbReference type="RefSeq" id="WP_231002732.1">
    <property type="nucleotide sequence ID" value="NZ_JAJNEC010000003.1"/>
</dbReference>
<dbReference type="Gene3D" id="1.10.10.60">
    <property type="entry name" value="Homeodomain-like"/>
    <property type="match status" value="2"/>
</dbReference>
<dbReference type="Proteomes" id="UP001199816">
    <property type="component" value="Unassembled WGS sequence"/>
</dbReference>
<evidence type="ECO:0000313" key="6">
    <source>
        <dbReference type="Proteomes" id="UP001199816"/>
    </source>
</evidence>
<dbReference type="SUPFAM" id="SSF51182">
    <property type="entry name" value="RmlC-like cupins"/>
    <property type="match status" value="1"/>
</dbReference>
<dbReference type="Pfam" id="PF02311">
    <property type="entry name" value="AraC_binding"/>
    <property type="match status" value="1"/>
</dbReference>
<dbReference type="Pfam" id="PF12833">
    <property type="entry name" value="HTH_18"/>
    <property type="match status" value="1"/>
</dbReference>
<proteinExistence type="predicted"/>
<dbReference type="PROSITE" id="PS01124">
    <property type="entry name" value="HTH_ARAC_FAMILY_2"/>
    <property type="match status" value="1"/>
</dbReference>